<feature type="coiled-coil region" evidence="1">
    <location>
        <begin position="15"/>
        <end position="49"/>
    </location>
</feature>
<protein>
    <submittedName>
        <fullName evidence="3">Uncharacterized protein</fullName>
    </submittedName>
</protein>
<evidence type="ECO:0000313" key="3">
    <source>
        <dbReference type="EMBL" id="SFT96402.1"/>
    </source>
</evidence>
<sequence>MTLQNQNLYDALQHVSTKASTLETYRELLERAERELANAKEKARKILEALPGEQLDQLVALPIEHGDTIIHLALDSEEGAVSIAVSQEPERRSLHDLMGEEEREAVRQRVDAADRARLAQQKANQEGATHG</sequence>
<evidence type="ECO:0000256" key="1">
    <source>
        <dbReference type="SAM" id="Coils"/>
    </source>
</evidence>
<dbReference type="AlphaFoldDB" id="A0A1I7CAG0"/>
<dbReference type="EMBL" id="FPAQ01000039">
    <property type="protein sequence ID" value="SFT96402.1"/>
    <property type="molecule type" value="Genomic_DNA"/>
</dbReference>
<proteinExistence type="predicted"/>
<feature type="compositionally biased region" description="Basic and acidic residues" evidence="2">
    <location>
        <begin position="88"/>
        <end position="109"/>
    </location>
</feature>
<evidence type="ECO:0000256" key="2">
    <source>
        <dbReference type="SAM" id="MobiDB-lite"/>
    </source>
</evidence>
<accession>A0A1I7CAG0</accession>
<keyword evidence="1" id="KW-0175">Coiled coil</keyword>
<feature type="region of interest" description="Disordered" evidence="2">
    <location>
        <begin position="87"/>
        <end position="109"/>
    </location>
</feature>
<dbReference type="Proteomes" id="UP000199594">
    <property type="component" value="Unassembled WGS sequence"/>
</dbReference>
<gene>
    <name evidence="3" type="ORF">SAMN04487956_13928</name>
</gene>
<organism evidence="3 4">
    <name type="scientific">Halomonas saccharevitans</name>
    <dbReference type="NCBI Taxonomy" id="416872"/>
    <lineage>
        <taxon>Bacteria</taxon>
        <taxon>Pseudomonadati</taxon>
        <taxon>Pseudomonadota</taxon>
        <taxon>Gammaproteobacteria</taxon>
        <taxon>Oceanospirillales</taxon>
        <taxon>Halomonadaceae</taxon>
        <taxon>Halomonas</taxon>
    </lineage>
</organism>
<dbReference type="RefSeq" id="WP_089851532.1">
    <property type="nucleotide sequence ID" value="NZ_FPAQ01000039.1"/>
</dbReference>
<reference evidence="3 4" key="1">
    <citation type="submission" date="2016-10" db="EMBL/GenBank/DDBJ databases">
        <authorList>
            <person name="de Groot N.N."/>
        </authorList>
    </citation>
    <scope>NUCLEOTIDE SEQUENCE [LARGE SCALE GENOMIC DNA]</scope>
    <source>
        <strain evidence="3 4">CGMCC 1.6493</strain>
    </source>
</reference>
<evidence type="ECO:0000313" key="4">
    <source>
        <dbReference type="Proteomes" id="UP000199594"/>
    </source>
</evidence>
<name>A0A1I7CAG0_9GAMM</name>